<name>A0A6H1ZGS1_9ZZZZ</name>
<protein>
    <submittedName>
        <fullName evidence="1">Uncharacterized protein</fullName>
    </submittedName>
</protein>
<dbReference type="EMBL" id="MT144694">
    <property type="protein sequence ID" value="QJH97628.1"/>
    <property type="molecule type" value="Genomic_DNA"/>
</dbReference>
<evidence type="ECO:0000313" key="1">
    <source>
        <dbReference type="EMBL" id="QJA46621.1"/>
    </source>
</evidence>
<dbReference type="AlphaFoldDB" id="A0A6H1ZGS1"/>
<organism evidence="1">
    <name type="scientific">viral metagenome</name>
    <dbReference type="NCBI Taxonomy" id="1070528"/>
    <lineage>
        <taxon>unclassified sequences</taxon>
        <taxon>metagenomes</taxon>
        <taxon>organismal metagenomes</taxon>
    </lineage>
</organism>
<proteinExistence type="predicted"/>
<gene>
    <name evidence="1" type="ORF">TM448A00467_0021</name>
    <name evidence="2" type="ORF">TM448B01051_0016</name>
</gene>
<reference evidence="1" key="1">
    <citation type="submission" date="2020-03" db="EMBL/GenBank/DDBJ databases">
        <title>The deep terrestrial virosphere.</title>
        <authorList>
            <person name="Holmfeldt K."/>
            <person name="Nilsson E."/>
            <person name="Simone D."/>
            <person name="Lopez-Fernandez M."/>
            <person name="Wu X."/>
            <person name="de Brujin I."/>
            <person name="Lundin D."/>
            <person name="Andersson A."/>
            <person name="Bertilsson S."/>
            <person name="Dopson M."/>
        </authorList>
    </citation>
    <scope>NUCLEOTIDE SEQUENCE</scope>
    <source>
        <strain evidence="1">TM448A00467</strain>
        <strain evidence="2">TM448B01051</strain>
    </source>
</reference>
<evidence type="ECO:0000313" key="2">
    <source>
        <dbReference type="EMBL" id="QJH97628.1"/>
    </source>
</evidence>
<dbReference type="EMBL" id="MT144016">
    <property type="protein sequence ID" value="QJA46621.1"/>
    <property type="molecule type" value="Genomic_DNA"/>
</dbReference>
<accession>A0A6H1ZGS1</accession>
<sequence length="84" mass="9092">MIDYEATIAMLKAKADQRVSDISSMEKEYKRLLAIKESGEVEGLALTATQKPKIVNRIAGIEAKIEKAAGADVVSVVEPVAEEM</sequence>